<dbReference type="VEuPathDB" id="FungiDB:SCHCODRAFT_02612921"/>
<dbReference type="AlphaFoldDB" id="D8PMT1"/>
<dbReference type="STRING" id="578458.D8PMT1"/>
<dbReference type="PANTHER" id="PTHR37287:SF1">
    <property type="entry name" value="INO EIGHTY SUBUNIT 1"/>
    <property type="match status" value="1"/>
</dbReference>
<feature type="compositionally biased region" description="Basic and acidic residues" evidence="1">
    <location>
        <begin position="252"/>
        <end position="266"/>
    </location>
</feature>
<protein>
    <recommendedName>
        <fullName evidence="4">Ino eighty subunit 1</fullName>
    </recommendedName>
</protein>
<feature type="compositionally biased region" description="Polar residues" evidence="1">
    <location>
        <begin position="528"/>
        <end position="538"/>
    </location>
</feature>
<dbReference type="HOGENOM" id="CLU_007606_2_1_1"/>
<evidence type="ECO:0000256" key="1">
    <source>
        <dbReference type="SAM" id="MobiDB-lite"/>
    </source>
</evidence>
<dbReference type="OMA" id="YINCLLH"/>
<dbReference type="EMBL" id="GL377302">
    <property type="protein sequence ID" value="EFJ02189.1"/>
    <property type="molecule type" value="Genomic_DNA"/>
</dbReference>
<accession>D8PMT1</accession>
<feature type="region of interest" description="Disordered" evidence="1">
    <location>
        <begin position="291"/>
        <end position="432"/>
    </location>
</feature>
<reference evidence="2 3" key="1">
    <citation type="journal article" date="2010" name="Nat. Biotechnol.">
        <title>Genome sequence of the model mushroom Schizophyllum commune.</title>
        <authorList>
            <person name="Ohm R.A."/>
            <person name="de Jong J.F."/>
            <person name="Lugones L.G."/>
            <person name="Aerts A."/>
            <person name="Kothe E."/>
            <person name="Stajich J.E."/>
            <person name="de Vries R.P."/>
            <person name="Record E."/>
            <person name="Levasseur A."/>
            <person name="Baker S.E."/>
            <person name="Bartholomew K.A."/>
            <person name="Coutinho P.M."/>
            <person name="Erdmann S."/>
            <person name="Fowler T.J."/>
            <person name="Gathman A.C."/>
            <person name="Lombard V."/>
            <person name="Henrissat B."/>
            <person name="Knabe N."/>
            <person name="Kuees U."/>
            <person name="Lilly W.W."/>
            <person name="Lindquist E."/>
            <person name="Lucas S."/>
            <person name="Magnuson J.K."/>
            <person name="Piumi F."/>
            <person name="Raudaskoski M."/>
            <person name="Salamov A."/>
            <person name="Schmutz J."/>
            <person name="Schwarze F.W.M.R."/>
            <person name="vanKuyk P.A."/>
            <person name="Horton J.S."/>
            <person name="Grigoriev I.V."/>
            <person name="Woesten H.A.B."/>
        </authorList>
    </citation>
    <scope>NUCLEOTIDE SEQUENCE [LARGE SCALE GENOMIC DNA]</scope>
    <source>
        <strain evidence="3">H4-8 / FGSC 9210</strain>
    </source>
</reference>
<evidence type="ECO:0008006" key="4">
    <source>
        <dbReference type="Google" id="ProtNLM"/>
    </source>
</evidence>
<dbReference type="GeneID" id="9597535"/>
<evidence type="ECO:0000313" key="3">
    <source>
        <dbReference type="Proteomes" id="UP000007431"/>
    </source>
</evidence>
<feature type="region of interest" description="Disordered" evidence="1">
    <location>
        <begin position="227"/>
        <end position="266"/>
    </location>
</feature>
<dbReference type="KEGG" id="scm:SCHCO_02612921"/>
<dbReference type="RefSeq" id="XP_003037091.1">
    <property type="nucleotide sequence ID" value="XM_003037045.1"/>
</dbReference>
<feature type="non-terminal residue" evidence="2">
    <location>
        <position position="538"/>
    </location>
</feature>
<dbReference type="InterPro" id="IPR038014">
    <property type="entry name" value="Ies1"/>
</dbReference>
<proteinExistence type="predicted"/>
<dbReference type="InParanoid" id="D8PMT1"/>
<dbReference type="OrthoDB" id="5413003at2759"/>
<gene>
    <name evidence="2" type="ORF">SCHCODRAFT_103609</name>
</gene>
<name>D8PMT1_SCHCM</name>
<sequence length="538" mass="59819">MSRRAPRGIALKHTDGQPLTRQDIQYELLAAIFADENKAFTEPLSGEKMSFRDVYVSAIRNSPKASPALKNKMAQSQDYATDFGMLALLTNVGRLSATMGFFPEMKTAVRTYHPVPSLQRTGDNNMLDMPRIKTIIRGALLETERNGIPSTLAEILIHARAGHVPSTSITNLIFVLSHNSAQVSDFFPPDFEFLDIFIPSEYTPQSRARAFLWICCFLLETPLEGDSDYQGPRNPFSEPTRPGKAPPLVRMTPEEVGRTDQDTQREKDLANTLILTRNRFLHNLKEKNKGVLNFAGPSSQAPEQHEDMPSETPGASTSAGTSGKRKASGSAAIEKETKTRRVEGRLRADTVTLPPRPPSAGPSTLIRRRSPSRPQSPAVGRPPPRSIMDLIHHSPPSLPPQLLEPPQSTRARSTSLPPDVSRFPPTPPPNFDVSITEYNLRARSPLAEAPIIALDPPPPDGPMLRYAWEDIHTRDCLQESDDALDNEEAQQEYGRRLDVVNRLPYMEPSARPQWDPDPPMRPSPRHLFSSSSRPPEHS</sequence>
<organism evidence="3">
    <name type="scientific">Schizophyllum commune (strain H4-8 / FGSC 9210)</name>
    <name type="common">Split gill fungus</name>
    <dbReference type="NCBI Taxonomy" id="578458"/>
    <lineage>
        <taxon>Eukaryota</taxon>
        <taxon>Fungi</taxon>
        <taxon>Dikarya</taxon>
        <taxon>Basidiomycota</taxon>
        <taxon>Agaricomycotina</taxon>
        <taxon>Agaricomycetes</taxon>
        <taxon>Agaricomycetidae</taxon>
        <taxon>Agaricales</taxon>
        <taxon>Schizophyllaceae</taxon>
        <taxon>Schizophyllum</taxon>
    </lineage>
</organism>
<feature type="compositionally biased region" description="Basic and acidic residues" evidence="1">
    <location>
        <begin position="333"/>
        <end position="348"/>
    </location>
</feature>
<dbReference type="PANTHER" id="PTHR37287">
    <property type="entry name" value="INO EIGHTY SUBUNIT 1"/>
    <property type="match status" value="1"/>
</dbReference>
<feature type="region of interest" description="Disordered" evidence="1">
    <location>
        <begin position="507"/>
        <end position="538"/>
    </location>
</feature>
<dbReference type="eggNOG" id="ENOG502QVDM">
    <property type="taxonomic scope" value="Eukaryota"/>
</dbReference>
<keyword evidence="3" id="KW-1185">Reference proteome</keyword>
<dbReference type="Proteomes" id="UP000007431">
    <property type="component" value="Unassembled WGS sequence"/>
</dbReference>
<dbReference type="GO" id="GO:0031011">
    <property type="term" value="C:Ino80 complex"/>
    <property type="evidence" value="ECO:0007669"/>
    <property type="project" value="InterPro"/>
</dbReference>
<evidence type="ECO:0000313" key="2">
    <source>
        <dbReference type="EMBL" id="EFJ02189.1"/>
    </source>
</evidence>